<organism evidence="8 9">
    <name type="scientific">Muraenolepis orangiensis</name>
    <name type="common">Patagonian moray cod</name>
    <dbReference type="NCBI Taxonomy" id="630683"/>
    <lineage>
        <taxon>Eukaryota</taxon>
        <taxon>Metazoa</taxon>
        <taxon>Chordata</taxon>
        <taxon>Craniata</taxon>
        <taxon>Vertebrata</taxon>
        <taxon>Euteleostomi</taxon>
        <taxon>Actinopterygii</taxon>
        <taxon>Neopterygii</taxon>
        <taxon>Teleostei</taxon>
        <taxon>Neoteleostei</taxon>
        <taxon>Acanthomorphata</taxon>
        <taxon>Zeiogadaria</taxon>
        <taxon>Gadariae</taxon>
        <taxon>Gadiformes</taxon>
        <taxon>Muraenolepidoidei</taxon>
        <taxon>Muraenolepididae</taxon>
        <taxon>Muraenolepis</taxon>
    </lineage>
</organism>
<comment type="subcellular location">
    <subcellularLocation>
        <location evidence="1">Membrane</location>
    </subcellularLocation>
</comment>
<name>A0A9Q0I1E7_9TELE</name>
<dbReference type="GO" id="GO:0002224">
    <property type="term" value="P:toll-like receptor signaling pathway"/>
    <property type="evidence" value="ECO:0007669"/>
    <property type="project" value="TreeGrafter"/>
</dbReference>
<keyword evidence="4 6" id="KW-1133">Transmembrane helix</keyword>
<dbReference type="AlphaFoldDB" id="A0A9Q0I1E7"/>
<keyword evidence="9" id="KW-1185">Reference proteome</keyword>
<dbReference type="Proteomes" id="UP001148018">
    <property type="component" value="Unassembled WGS sequence"/>
</dbReference>
<evidence type="ECO:0000313" key="9">
    <source>
        <dbReference type="Proteomes" id="UP001148018"/>
    </source>
</evidence>
<evidence type="ECO:0000259" key="7">
    <source>
        <dbReference type="PROSITE" id="PS50104"/>
    </source>
</evidence>
<dbReference type="EMBL" id="JANIIK010000590">
    <property type="protein sequence ID" value="KAJ3583017.1"/>
    <property type="molecule type" value="Genomic_DNA"/>
</dbReference>
<evidence type="ECO:0000256" key="4">
    <source>
        <dbReference type="ARBA" id="ARBA00022989"/>
    </source>
</evidence>
<dbReference type="PROSITE" id="PS50104">
    <property type="entry name" value="TIR"/>
    <property type="match status" value="1"/>
</dbReference>
<dbReference type="InterPro" id="IPR035897">
    <property type="entry name" value="Toll_tir_struct_dom_sf"/>
</dbReference>
<evidence type="ECO:0000256" key="6">
    <source>
        <dbReference type="SAM" id="Phobius"/>
    </source>
</evidence>
<dbReference type="GO" id="GO:0038023">
    <property type="term" value="F:signaling receptor activity"/>
    <property type="evidence" value="ECO:0007669"/>
    <property type="project" value="TreeGrafter"/>
</dbReference>
<dbReference type="OrthoDB" id="1421090at2759"/>
<keyword evidence="5 6" id="KW-0472">Membrane</keyword>
<keyword evidence="2 6" id="KW-0812">Transmembrane</keyword>
<keyword evidence="3" id="KW-0732">Signal</keyword>
<dbReference type="InterPro" id="IPR000157">
    <property type="entry name" value="TIR_dom"/>
</dbReference>
<dbReference type="GO" id="GO:0005886">
    <property type="term" value="C:plasma membrane"/>
    <property type="evidence" value="ECO:0007669"/>
    <property type="project" value="TreeGrafter"/>
</dbReference>
<comment type="caution">
    <text evidence="8">The sequence shown here is derived from an EMBL/GenBank/DDBJ whole genome shotgun (WGS) entry which is preliminary data.</text>
</comment>
<protein>
    <recommendedName>
        <fullName evidence="7">TIR domain-containing protein</fullName>
    </recommendedName>
</protein>
<evidence type="ECO:0000256" key="2">
    <source>
        <dbReference type="ARBA" id="ARBA00022692"/>
    </source>
</evidence>
<evidence type="ECO:0000313" key="8">
    <source>
        <dbReference type="EMBL" id="KAJ3583017.1"/>
    </source>
</evidence>
<accession>A0A9Q0I1E7</accession>
<sequence>MVVMAVSFTHHFLQWHLVYAYYLLLAFLYNTKHKDKRAHRYDAFVSYNANDEHWVLGELLPKLEDEQGWRLCLHHRDFQPVTNYLASEWCSREIQVASFRLFDEQKDVLILVFLEDIPMQQLSPYHRMRRLLKRQTYLSWSRAVAHPDLFWEKLRQALETREDPAGEHLLLSVGDGIPGERPDQ</sequence>
<dbReference type="PANTHER" id="PTHR24365:SF522">
    <property type="entry name" value="LOW QUALITY PROTEIN: TOLL-LIKE RECEPTOR 13-RELATED"/>
    <property type="match status" value="1"/>
</dbReference>
<dbReference type="Pfam" id="PF01582">
    <property type="entry name" value="TIR"/>
    <property type="match status" value="1"/>
</dbReference>
<feature type="transmembrane region" description="Helical" evidence="6">
    <location>
        <begin position="12"/>
        <end position="30"/>
    </location>
</feature>
<proteinExistence type="predicted"/>
<feature type="domain" description="TIR" evidence="7">
    <location>
        <begin position="39"/>
        <end position="158"/>
    </location>
</feature>
<dbReference type="SUPFAM" id="SSF52200">
    <property type="entry name" value="Toll/Interleukin receptor TIR domain"/>
    <property type="match status" value="1"/>
</dbReference>
<dbReference type="Gene3D" id="3.40.50.10140">
    <property type="entry name" value="Toll/interleukin-1 receptor homology (TIR) domain"/>
    <property type="match status" value="2"/>
</dbReference>
<reference evidence="8" key="1">
    <citation type="submission" date="2022-07" db="EMBL/GenBank/DDBJ databases">
        <title>Chromosome-level genome of Muraenolepis orangiensis.</title>
        <authorList>
            <person name="Kim J."/>
        </authorList>
    </citation>
    <scope>NUCLEOTIDE SEQUENCE</scope>
    <source>
        <strain evidence="8">KU_S4_2022</strain>
        <tissue evidence="8">Muscle</tissue>
    </source>
</reference>
<dbReference type="SMART" id="SM00255">
    <property type="entry name" value="TIR"/>
    <property type="match status" value="1"/>
</dbReference>
<dbReference type="GO" id="GO:0006954">
    <property type="term" value="P:inflammatory response"/>
    <property type="evidence" value="ECO:0007669"/>
    <property type="project" value="TreeGrafter"/>
</dbReference>
<dbReference type="PANTHER" id="PTHR24365">
    <property type="entry name" value="TOLL-LIKE RECEPTOR"/>
    <property type="match status" value="1"/>
</dbReference>
<gene>
    <name evidence="8" type="ORF">NHX12_000014</name>
</gene>
<evidence type="ECO:0000256" key="1">
    <source>
        <dbReference type="ARBA" id="ARBA00004370"/>
    </source>
</evidence>
<evidence type="ECO:0000256" key="5">
    <source>
        <dbReference type="ARBA" id="ARBA00023136"/>
    </source>
</evidence>
<evidence type="ECO:0000256" key="3">
    <source>
        <dbReference type="ARBA" id="ARBA00022729"/>
    </source>
</evidence>